<evidence type="ECO:0000313" key="2">
    <source>
        <dbReference type="EMBL" id="BBX72583.1"/>
    </source>
</evidence>
<dbReference type="KEGG" id="mshj:MSHI_04890"/>
<reference evidence="2 3" key="1">
    <citation type="journal article" date="2019" name="Emerg. Microbes Infect.">
        <title>Comprehensive subspecies identification of 175 nontuberculous mycobacteria species based on 7547 genomic profiles.</title>
        <authorList>
            <person name="Matsumoto Y."/>
            <person name="Kinjo T."/>
            <person name="Motooka D."/>
            <person name="Nabeya D."/>
            <person name="Jung N."/>
            <person name="Uechi K."/>
            <person name="Horii T."/>
            <person name="Iida T."/>
            <person name="Fujita J."/>
            <person name="Nakamura S."/>
        </authorList>
    </citation>
    <scope>NUCLEOTIDE SEQUENCE [LARGE SCALE GENOMIC DNA]</scope>
    <source>
        <strain evidence="2 3">JCM 14233</strain>
    </source>
</reference>
<feature type="compositionally biased region" description="Polar residues" evidence="1">
    <location>
        <begin position="11"/>
        <end position="31"/>
    </location>
</feature>
<feature type="region of interest" description="Disordered" evidence="1">
    <location>
        <begin position="1"/>
        <end position="68"/>
    </location>
</feature>
<proteinExistence type="predicted"/>
<gene>
    <name evidence="2" type="ORF">MSHI_04890</name>
</gene>
<protein>
    <submittedName>
        <fullName evidence="2">Uncharacterized protein</fullName>
    </submittedName>
</protein>
<sequence>MSKQAAHDARANSTHPDNPSVQRAQHVSSLTDIVGAKTHRSTMVGARDQHTVSQRVAAAKDPPAHRHR</sequence>
<keyword evidence="3" id="KW-1185">Reference proteome</keyword>
<feature type="compositionally biased region" description="Basic and acidic residues" evidence="1">
    <location>
        <begin position="1"/>
        <end position="10"/>
    </location>
</feature>
<evidence type="ECO:0000313" key="3">
    <source>
        <dbReference type="Proteomes" id="UP000467236"/>
    </source>
</evidence>
<dbReference type="EMBL" id="AP022575">
    <property type="protein sequence ID" value="BBX72583.1"/>
    <property type="molecule type" value="Genomic_DNA"/>
</dbReference>
<name>A0A7I7MM44_9MYCO</name>
<dbReference type="Proteomes" id="UP000467236">
    <property type="component" value="Chromosome"/>
</dbReference>
<accession>A0A7I7MM44</accession>
<evidence type="ECO:0000256" key="1">
    <source>
        <dbReference type="SAM" id="MobiDB-lite"/>
    </source>
</evidence>
<dbReference type="AlphaFoldDB" id="A0A7I7MM44"/>
<organism evidence="2 3">
    <name type="scientific">Mycobacterium shinjukuense</name>
    <dbReference type="NCBI Taxonomy" id="398694"/>
    <lineage>
        <taxon>Bacteria</taxon>
        <taxon>Bacillati</taxon>
        <taxon>Actinomycetota</taxon>
        <taxon>Actinomycetes</taxon>
        <taxon>Mycobacteriales</taxon>
        <taxon>Mycobacteriaceae</taxon>
        <taxon>Mycobacterium</taxon>
    </lineage>
</organism>